<dbReference type="InterPro" id="IPR000620">
    <property type="entry name" value="EamA_dom"/>
</dbReference>
<dbReference type="AlphaFoldDB" id="A0A9W6GMT8"/>
<name>A0A9W6GMT8_9FUSO</name>
<dbReference type="InterPro" id="IPR037185">
    <property type="entry name" value="EmrE-like"/>
</dbReference>
<keyword evidence="1" id="KW-0812">Transmembrane</keyword>
<feature type="domain" description="EamA" evidence="2">
    <location>
        <begin position="164"/>
        <end position="297"/>
    </location>
</feature>
<feature type="transmembrane region" description="Helical" evidence="1">
    <location>
        <begin position="74"/>
        <end position="96"/>
    </location>
</feature>
<feature type="transmembrane region" description="Helical" evidence="1">
    <location>
        <begin position="228"/>
        <end position="248"/>
    </location>
</feature>
<dbReference type="EMBL" id="BSDY01000009">
    <property type="protein sequence ID" value="GLI56681.1"/>
    <property type="molecule type" value="Genomic_DNA"/>
</dbReference>
<sequence>MDIFKSKEMKGATFVCMAAALWGLEGVALIPRLFHFKVPFVVFMVHFIPFLGMSLLFGRTEIENARKLPKSDLFYFFLVALFGGALGTLSIVKALFLMDFHHLTIVTLLQKLQPVFAILLSRVILGERVGKNFIGWALLALVGGYFLTFEFNLPVVINNGNLLKACMLSMFAAFSFGSGTVFGKRALRNAAFRTAVYLRYTFTTTIMLFISVYTGSLGELTSVGREQWAIFLIIGLTSGSGAILLYYYGLRYIKANVATICELAFPISSIIFDYVFNGSVLSPIQWISVFLMIGSIYRLSKNQSQELEVKAA</sequence>
<feature type="transmembrane region" description="Helical" evidence="1">
    <location>
        <begin position="133"/>
        <end position="156"/>
    </location>
</feature>
<feature type="transmembrane region" description="Helical" evidence="1">
    <location>
        <begin position="40"/>
        <end position="62"/>
    </location>
</feature>
<accession>A0A9W6GMT8</accession>
<proteinExistence type="predicted"/>
<dbReference type="SUPFAM" id="SSF103481">
    <property type="entry name" value="Multidrug resistance efflux transporter EmrE"/>
    <property type="match status" value="2"/>
</dbReference>
<organism evidence="3 4">
    <name type="scientific">Propionigenium maris DSM 9537</name>
    <dbReference type="NCBI Taxonomy" id="1123000"/>
    <lineage>
        <taxon>Bacteria</taxon>
        <taxon>Fusobacteriati</taxon>
        <taxon>Fusobacteriota</taxon>
        <taxon>Fusobacteriia</taxon>
        <taxon>Fusobacteriales</taxon>
        <taxon>Fusobacteriaceae</taxon>
        <taxon>Propionigenium</taxon>
    </lineage>
</organism>
<reference evidence="3" key="1">
    <citation type="submission" date="2022-12" db="EMBL/GenBank/DDBJ databases">
        <title>Reference genome sequencing for broad-spectrum identification of bacterial and archaeal isolates by mass spectrometry.</title>
        <authorList>
            <person name="Sekiguchi Y."/>
            <person name="Tourlousse D.M."/>
        </authorList>
    </citation>
    <scope>NUCLEOTIDE SEQUENCE</scope>
    <source>
        <strain evidence="3">10succ1</strain>
    </source>
</reference>
<evidence type="ECO:0000259" key="2">
    <source>
        <dbReference type="Pfam" id="PF00892"/>
    </source>
</evidence>
<dbReference type="GO" id="GO:0016020">
    <property type="term" value="C:membrane"/>
    <property type="evidence" value="ECO:0007669"/>
    <property type="project" value="InterPro"/>
</dbReference>
<dbReference type="RefSeq" id="WP_281835975.1">
    <property type="nucleotide sequence ID" value="NZ_BSDY01000009.1"/>
</dbReference>
<feature type="transmembrane region" description="Helical" evidence="1">
    <location>
        <begin position="12"/>
        <end position="34"/>
    </location>
</feature>
<comment type="caution">
    <text evidence="3">The sequence shown here is derived from an EMBL/GenBank/DDBJ whole genome shotgun (WGS) entry which is preliminary data.</text>
</comment>
<evidence type="ECO:0000313" key="3">
    <source>
        <dbReference type="EMBL" id="GLI56681.1"/>
    </source>
</evidence>
<gene>
    <name evidence="3" type="ORF">PM10SUCC1_21950</name>
</gene>
<evidence type="ECO:0000313" key="4">
    <source>
        <dbReference type="Proteomes" id="UP001144471"/>
    </source>
</evidence>
<keyword evidence="1" id="KW-1133">Transmembrane helix</keyword>
<feature type="transmembrane region" description="Helical" evidence="1">
    <location>
        <begin position="195"/>
        <end position="216"/>
    </location>
</feature>
<dbReference type="PANTHER" id="PTHR22911">
    <property type="entry name" value="ACYL-MALONYL CONDENSING ENZYME-RELATED"/>
    <property type="match status" value="1"/>
</dbReference>
<keyword evidence="1" id="KW-0472">Membrane</keyword>
<protein>
    <submittedName>
        <fullName evidence="3">Membrane protein</fullName>
    </submittedName>
</protein>
<feature type="transmembrane region" description="Helical" evidence="1">
    <location>
        <begin position="162"/>
        <end position="183"/>
    </location>
</feature>
<dbReference type="Pfam" id="PF00892">
    <property type="entry name" value="EamA"/>
    <property type="match status" value="2"/>
</dbReference>
<dbReference type="PANTHER" id="PTHR22911:SF133">
    <property type="entry name" value="MEMBRANE PROTEIN"/>
    <property type="match status" value="1"/>
</dbReference>
<dbReference type="Proteomes" id="UP001144471">
    <property type="component" value="Unassembled WGS sequence"/>
</dbReference>
<evidence type="ECO:0000256" key="1">
    <source>
        <dbReference type="SAM" id="Phobius"/>
    </source>
</evidence>
<feature type="transmembrane region" description="Helical" evidence="1">
    <location>
        <begin position="102"/>
        <end position="121"/>
    </location>
</feature>
<feature type="domain" description="EamA" evidence="2">
    <location>
        <begin position="10"/>
        <end position="148"/>
    </location>
</feature>
<keyword evidence="4" id="KW-1185">Reference proteome</keyword>